<sequence>MLAIVDIAIGKTQNINGPLGSTLRRATKLAKFATPFIYTMQFQWLTMLSFIDDAILATEKITEKLFPPSTRLFDKVDEILLMVVSLPEKFDGAVNKFPTIIHEVPFLDRTLTLVISRLNMLVSLLKHWGHDSRANEKTIVNSTSHMKGSYKEALERGKDETPLEKMEKESEKKIMEGDDCECERGKKNDGNNEQCDVAVMKNQVGASEGIKDALLELFESAWLMKAGQY</sequence>
<dbReference type="AlphaFoldDB" id="A0A151SDU2"/>
<dbReference type="Proteomes" id="UP000075243">
    <property type="component" value="Unassembled WGS sequence"/>
</dbReference>
<evidence type="ECO:0000313" key="2">
    <source>
        <dbReference type="Proteomes" id="UP000075243"/>
    </source>
</evidence>
<dbReference type="OMA" id="IMEMFEN"/>
<protein>
    <submittedName>
        <fullName evidence="1">Uncharacterized protein</fullName>
    </submittedName>
</protein>
<reference evidence="1" key="1">
    <citation type="journal article" date="2012" name="Nat. Biotechnol.">
        <title>Draft genome sequence of pigeonpea (Cajanus cajan), an orphan legume crop of resource-poor farmers.</title>
        <authorList>
            <person name="Varshney R.K."/>
            <person name="Chen W."/>
            <person name="Li Y."/>
            <person name="Bharti A.K."/>
            <person name="Saxena R.K."/>
            <person name="Schlueter J.A."/>
            <person name="Donoghue M.T."/>
            <person name="Azam S."/>
            <person name="Fan G."/>
            <person name="Whaley A.M."/>
            <person name="Farmer A.D."/>
            <person name="Sheridan J."/>
            <person name="Iwata A."/>
            <person name="Tuteja R."/>
            <person name="Penmetsa R.V."/>
            <person name="Wu W."/>
            <person name="Upadhyaya H.D."/>
            <person name="Yang S.P."/>
            <person name="Shah T."/>
            <person name="Saxena K.B."/>
            <person name="Michael T."/>
            <person name="McCombie W.R."/>
            <person name="Yang B."/>
            <person name="Zhang G."/>
            <person name="Yang H."/>
            <person name="Wang J."/>
            <person name="Spillane C."/>
            <person name="Cook D.R."/>
            <person name="May G.D."/>
            <person name="Xu X."/>
            <person name="Jackson S.A."/>
        </authorList>
    </citation>
    <scope>NUCLEOTIDE SEQUENCE [LARGE SCALE GENOMIC DNA]</scope>
</reference>
<dbReference type="Gramene" id="C.cajan_24297.t">
    <property type="protein sequence ID" value="C.cajan_24297.t"/>
    <property type="gene ID" value="C.cajan_24297"/>
</dbReference>
<dbReference type="PANTHER" id="PTHR37710:SF1">
    <property type="entry name" value="TRANSMEMBRANE PROTEIN"/>
    <property type="match status" value="1"/>
</dbReference>
<proteinExistence type="predicted"/>
<keyword evidence="2" id="KW-1185">Reference proteome</keyword>
<accession>A0A151SDU2</accession>
<gene>
    <name evidence="1" type="ORF">KK1_025164</name>
</gene>
<dbReference type="EMBL" id="KQ483418">
    <property type="protein sequence ID" value="KYP52957.1"/>
    <property type="molecule type" value="Genomic_DNA"/>
</dbReference>
<dbReference type="PANTHER" id="PTHR37710">
    <property type="entry name" value="TRANSMEMBRANE PROTEIN"/>
    <property type="match status" value="1"/>
</dbReference>
<organism evidence="1 2">
    <name type="scientific">Cajanus cajan</name>
    <name type="common">Pigeon pea</name>
    <name type="synonym">Cajanus indicus</name>
    <dbReference type="NCBI Taxonomy" id="3821"/>
    <lineage>
        <taxon>Eukaryota</taxon>
        <taxon>Viridiplantae</taxon>
        <taxon>Streptophyta</taxon>
        <taxon>Embryophyta</taxon>
        <taxon>Tracheophyta</taxon>
        <taxon>Spermatophyta</taxon>
        <taxon>Magnoliopsida</taxon>
        <taxon>eudicotyledons</taxon>
        <taxon>Gunneridae</taxon>
        <taxon>Pentapetalae</taxon>
        <taxon>rosids</taxon>
        <taxon>fabids</taxon>
        <taxon>Fabales</taxon>
        <taxon>Fabaceae</taxon>
        <taxon>Papilionoideae</taxon>
        <taxon>50 kb inversion clade</taxon>
        <taxon>NPAAA clade</taxon>
        <taxon>indigoferoid/millettioid clade</taxon>
        <taxon>Phaseoleae</taxon>
        <taxon>Cajanus</taxon>
    </lineage>
</organism>
<evidence type="ECO:0000313" key="1">
    <source>
        <dbReference type="EMBL" id="KYP52957.1"/>
    </source>
</evidence>
<name>A0A151SDU2_CAJCA</name>